<dbReference type="Pfam" id="PF01435">
    <property type="entry name" value="Peptidase_M48"/>
    <property type="match status" value="1"/>
</dbReference>
<dbReference type="InterPro" id="IPR051156">
    <property type="entry name" value="Mito/Outer_Membr_Metalloprot"/>
</dbReference>
<accession>A0A1R1ICJ0</accession>
<keyword evidence="1 6" id="KW-0645">Protease</keyword>
<keyword evidence="2" id="KW-0479">Metal-binding</keyword>
<gene>
    <name evidence="10" type="ORF">BJN45_02455</name>
</gene>
<reference evidence="10 11" key="1">
    <citation type="submission" date="2016-10" db="EMBL/GenBank/DDBJ databases">
        <title>Alkaliphiles isolated from bioreactors.</title>
        <authorList>
            <person name="Salah Z."/>
            <person name="Rout S.P."/>
            <person name="Humphreys P.N."/>
        </authorList>
    </citation>
    <scope>NUCLEOTIDE SEQUENCE [LARGE SCALE GENOMIC DNA]</scope>
    <source>
        <strain evidence="10 11">ZS02</strain>
    </source>
</reference>
<name>A0A1R1ICJ0_9RHOO</name>
<dbReference type="GO" id="GO:0046872">
    <property type="term" value="F:metal ion binding"/>
    <property type="evidence" value="ECO:0007669"/>
    <property type="project" value="UniProtKB-KW"/>
</dbReference>
<comment type="caution">
    <text evidence="10">The sequence shown here is derived from an EMBL/GenBank/DDBJ whole genome shotgun (WGS) entry which is preliminary data.</text>
</comment>
<organism evidence="10 11">
    <name type="scientific">Azonexus hydrophilus</name>
    <dbReference type="NCBI Taxonomy" id="418702"/>
    <lineage>
        <taxon>Bacteria</taxon>
        <taxon>Pseudomonadati</taxon>
        <taxon>Pseudomonadota</taxon>
        <taxon>Betaproteobacteria</taxon>
        <taxon>Rhodocyclales</taxon>
        <taxon>Azonexaceae</taxon>
        <taxon>Azonexus</taxon>
    </lineage>
</organism>
<dbReference type="GO" id="GO:0016020">
    <property type="term" value="C:membrane"/>
    <property type="evidence" value="ECO:0007669"/>
    <property type="project" value="TreeGrafter"/>
</dbReference>
<evidence type="ECO:0000256" key="3">
    <source>
        <dbReference type="ARBA" id="ARBA00022801"/>
    </source>
</evidence>
<proteinExistence type="inferred from homology"/>
<evidence type="ECO:0000256" key="4">
    <source>
        <dbReference type="ARBA" id="ARBA00022833"/>
    </source>
</evidence>
<keyword evidence="8" id="KW-0732">Signal</keyword>
<evidence type="ECO:0000256" key="6">
    <source>
        <dbReference type="RuleBase" id="RU003983"/>
    </source>
</evidence>
<dbReference type="EMBL" id="MTHD01000001">
    <property type="protein sequence ID" value="OMG56498.1"/>
    <property type="molecule type" value="Genomic_DNA"/>
</dbReference>
<feature type="signal peptide" evidence="8">
    <location>
        <begin position="1"/>
        <end position="24"/>
    </location>
</feature>
<feature type="domain" description="Peptidase M48" evidence="9">
    <location>
        <begin position="94"/>
        <end position="246"/>
    </location>
</feature>
<evidence type="ECO:0000313" key="11">
    <source>
        <dbReference type="Proteomes" id="UP000187526"/>
    </source>
</evidence>
<evidence type="ECO:0000256" key="1">
    <source>
        <dbReference type="ARBA" id="ARBA00022670"/>
    </source>
</evidence>
<comment type="similarity">
    <text evidence="6">Belongs to the peptidase M48 family.</text>
</comment>
<keyword evidence="5 6" id="KW-0482">Metalloprotease</keyword>
<dbReference type="PANTHER" id="PTHR22726">
    <property type="entry name" value="METALLOENDOPEPTIDASE OMA1"/>
    <property type="match status" value="1"/>
</dbReference>
<evidence type="ECO:0000259" key="9">
    <source>
        <dbReference type="Pfam" id="PF01435"/>
    </source>
</evidence>
<evidence type="ECO:0000256" key="7">
    <source>
        <dbReference type="SAM" id="MobiDB-lite"/>
    </source>
</evidence>
<dbReference type="GO" id="GO:0004222">
    <property type="term" value="F:metalloendopeptidase activity"/>
    <property type="evidence" value="ECO:0007669"/>
    <property type="project" value="InterPro"/>
</dbReference>
<evidence type="ECO:0000256" key="5">
    <source>
        <dbReference type="ARBA" id="ARBA00023049"/>
    </source>
</evidence>
<dbReference type="STRING" id="418702.BJN45_02455"/>
<evidence type="ECO:0000313" key="10">
    <source>
        <dbReference type="EMBL" id="OMG56498.1"/>
    </source>
</evidence>
<keyword evidence="3 6" id="KW-0378">Hydrolase</keyword>
<protein>
    <submittedName>
        <fullName evidence="10">Peptidase</fullName>
    </submittedName>
</protein>
<dbReference type="Proteomes" id="UP000187526">
    <property type="component" value="Unassembled WGS sequence"/>
</dbReference>
<sequence length="248" mass="26754">MKRRDFVLLATLFSGVSAVNVAQAQFNFGKALEAGKSLLESETLSDADLQSYFDQMAADSDAKNKLAGPKDAYGKRIAKLAKGLDSYDGLKLDIKAYLTPEVNAFAMANGTIRVYSGLMDKFTDDEIRYVIGHEIGHVKAGHTKARIQTAMRTSALRSALASTGGKTAELAESQLGDLFEQVVRAQHSQANENEADDLAMRFMKTKGYPSVACVSALEKLDALGGGGASWLSTHPSPKARAERMRTQV</sequence>
<feature type="region of interest" description="Disordered" evidence="7">
    <location>
        <begin position="227"/>
        <end position="248"/>
    </location>
</feature>
<comment type="cofactor">
    <cofactor evidence="6">
        <name>Zn(2+)</name>
        <dbReference type="ChEBI" id="CHEBI:29105"/>
    </cofactor>
    <text evidence="6">Binds 1 zinc ion per subunit.</text>
</comment>
<dbReference type="AlphaFoldDB" id="A0A1R1ICJ0"/>
<dbReference type="Gene3D" id="3.30.2010.10">
    <property type="entry name" value="Metalloproteases ('zincins'), catalytic domain"/>
    <property type="match status" value="1"/>
</dbReference>
<dbReference type="RefSeq" id="WP_076091698.1">
    <property type="nucleotide sequence ID" value="NZ_MTHD01000001.1"/>
</dbReference>
<dbReference type="PANTHER" id="PTHR22726:SF8">
    <property type="entry name" value="METALLOPROTEASE YCAL"/>
    <property type="match status" value="1"/>
</dbReference>
<keyword evidence="4 6" id="KW-0862">Zinc</keyword>
<dbReference type="GO" id="GO:0051603">
    <property type="term" value="P:proteolysis involved in protein catabolic process"/>
    <property type="evidence" value="ECO:0007669"/>
    <property type="project" value="TreeGrafter"/>
</dbReference>
<keyword evidence="11" id="KW-1185">Reference proteome</keyword>
<feature type="chain" id="PRO_5012525924" evidence="8">
    <location>
        <begin position="25"/>
        <end position="248"/>
    </location>
</feature>
<evidence type="ECO:0000256" key="8">
    <source>
        <dbReference type="SAM" id="SignalP"/>
    </source>
</evidence>
<feature type="compositionally biased region" description="Basic and acidic residues" evidence="7">
    <location>
        <begin position="239"/>
        <end position="248"/>
    </location>
</feature>
<evidence type="ECO:0000256" key="2">
    <source>
        <dbReference type="ARBA" id="ARBA00022723"/>
    </source>
</evidence>
<dbReference type="InterPro" id="IPR001915">
    <property type="entry name" value="Peptidase_M48"/>
</dbReference>
<dbReference type="CDD" id="cd07334">
    <property type="entry name" value="M48C_loiP_like"/>
    <property type="match status" value="1"/>
</dbReference>
<dbReference type="OrthoDB" id="9810445at2"/>